<protein>
    <recommendedName>
        <fullName evidence="6">Photosystem I reaction center subunit VIII</fullName>
    </recommendedName>
</protein>
<evidence type="ECO:0000256" key="2">
    <source>
        <dbReference type="SAM" id="Phobius"/>
    </source>
</evidence>
<feature type="signal peptide" evidence="3">
    <location>
        <begin position="1"/>
        <end position="23"/>
    </location>
</feature>
<comment type="caution">
    <text evidence="4">The sequence shown here is derived from an EMBL/GenBank/DDBJ whole genome shotgun (WGS) entry which is preliminary data.</text>
</comment>
<accession>A0A812WZT0</accession>
<dbReference type="OrthoDB" id="433285at2759"/>
<feature type="compositionally biased region" description="Basic and acidic residues" evidence="1">
    <location>
        <begin position="50"/>
        <end position="66"/>
    </location>
</feature>
<name>A0A812WZT0_SYMPI</name>
<proteinExistence type="predicted"/>
<evidence type="ECO:0000313" key="5">
    <source>
        <dbReference type="Proteomes" id="UP000649617"/>
    </source>
</evidence>
<evidence type="ECO:0000256" key="3">
    <source>
        <dbReference type="SAM" id="SignalP"/>
    </source>
</evidence>
<evidence type="ECO:0000256" key="1">
    <source>
        <dbReference type="SAM" id="MobiDB-lite"/>
    </source>
</evidence>
<keyword evidence="3" id="KW-0732">Signal</keyword>
<keyword evidence="5" id="KW-1185">Reference proteome</keyword>
<dbReference type="Proteomes" id="UP000649617">
    <property type="component" value="Unassembled WGS sequence"/>
</dbReference>
<organism evidence="4 5">
    <name type="scientific">Symbiodinium pilosum</name>
    <name type="common">Dinoflagellate</name>
    <dbReference type="NCBI Taxonomy" id="2952"/>
    <lineage>
        <taxon>Eukaryota</taxon>
        <taxon>Sar</taxon>
        <taxon>Alveolata</taxon>
        <taxon>Dinophyceae</taxon>
        <taxon>Suessiales</taxon>
        <taxon>Symbiodiniaceae</taxon>
        <taxon>Symbiodinium</taxon>
    </lineage>
</organism>
<keyword evidence="2" id="KW-0472">Membrane</keyword>
<gene>
    <name evidence="4" type="ORF">SPIL2461_LOCUS19619</name>
</gene>
<dbReference type="EMBL" id="CAJNIZ010044703">
    <property type="protein sequence ID" value="CAE7698399.1"/>
    <property type="molecule type" value="Genomic_DNA"/>
</dbReference>
<evidence type="ECO:0008006" key="6">
    <source>
        <dbReference type="Google" id="ProtNLM"/>
    </source>
</evidence>
<feature type="region of interest" description="Disordered" evidence="1">
    <location>
        <begin position="37"/>
        <end position="66"/>
    </location>
</feature>
<keyword evidence="2" id="KW-0812">Transmembrane</keyword>
<sequence length="149" mass="16382">MASRLLPSALVVAAFMLLGSLVARSFVSPPASSRTTAKALHALPQPGQKTDAKKEEGGFKMPKPDMRLMNEQSKTGLSYDQDQRVNMWGLEPEVKFQESDSEMLPATIYFPVIIALTIGSIFFFAKLFNDDPRFGGALGDDARLINEWG</sequence>
<reference evidence="4" key="1">
    <citation type="submission" date="2021-02" db="EMBL/GenBank/DDBJ databases">
        <authorList>
            <person name="Dougan E. K."/>
            <person name="Rhodes N."/>
            <person name="Thang M."/>
            <person name="Chan C."/>
        </authorList>
    </citation>
    <scope>NUCLEOTIDE SEQUENCE</scope>
</reference>
<keyword evidence="2" id="KW-1133">Transmembrane helix</keyword>
<dbReference type="AlphaFoldDB" id="A0A812WZT0"/>
<evidence type="ECO:0000313" key="4">
    <source>
        <dbReference type="EMBL" id="CAE7698399.1"/>
    </source>
</evidence>
<feature type="transmembrane region" description="Helical" evidence="2">
    <location>
        <begin position="108"/>
        <end position="128"/>
    </location>
</feature>
<feature type="chain" id="PRO_5032301657" description="Photosystem I reaction center subunit VIII" evidence="3">
    <location>
        <begin position="24"/>
        <end position="149"/>
    </location>
</feature>